<dbReference type="RefSeq" id="WP_139820772.1">
    <property type="nucleotide sequence ID" value="NZ_FUZQ01000002.1"/>
</dbReference>
<protein>
    <recommendedName>
        <fullName evidence="2">histidine kinase</fullName>
        <ecNumber evidence="2">2.7.13.3</ecNumber>
    </recommendedName>
</protein>
<evidence type="ECO:0000259" key="12">
    <source>
        <dbReference type="Pfam" id="PF07730"/>
    </source>
</evidence>
<dbReference type="PANTHER" id="PTHR24421">
    <property type="entry name" value="NITRATE/NITRITE SENSOR PROTEIN NARX-RELATED"/>
    <property type="match status" value="1"/>
</dbReference>
<dbReference type="InterPro" id="IPR036890">
    <property type="entry name" value="HATPase_C_sf"/>
</dbReference>
<keyword evidence="3" id="KW-0597">Phosphoprotein</keyword>
<dbReference type="Gene3D" id="3.30.565.10">
    <property type="entry name" value="Histidine kinase-like ATPase, C-terminal domain"/>
    <property type="match status" value="1"/>
</dbReference>
<feature type="transmembrane region" description="Helical" evidence="10">
    <location>
        <begin position="29"/>
        <end position="50"/>
    </location>
</feature>
<evidence type="ECO:0000313" key="14">
    <source>
        <dbReference type="Proteomes" id="UP000189777"/>
    </source>
</evidence>
<feature type="transmembrane region" description="Helical" evidence="10">
    <location>
        <begin position="62"/>
        <end position="80"/>
    </location>
</feature>
<feature type="region of interest" description="Disordered" evidence="9">
    <location>
        <begin position="372"/>
        <end position="392"/>
    </location>
</feature>
<dbReference type="STRING" id="526729.SAMN04324258_1437"/>
<dbReference type="EC" id="2.7.13.3" evidence="2"/>
<evidence type="ECO:0000256" key="3">
    <source>
        <dbReference type="ARBA" id="ARBA00022553"/>
    </source>
</evidence>
<dbReference type="GO" id="GO:0005524">
    <property type="term" value="F:ATP binding"/>
    <property type="evidence" value="ECO:0007669"/>
    <property type="project" value="UniProtKB-KW"/>
</dbReference>
<evidence type="ECO:0000256" key="2">
    <source>
        <dbReference type="ARBA" id="ARBA00012438"/>
    </source>
</evidence>
<proteinExistence type="predicted"/>
<keyword evidence="5" id="KW-0547">Nucleotide-binding</keyword>
<feature type="domain" description="Signal transduction histidine kinase subgroup 3 dimerisation and phosphoacceptor" evidence="12">
    <location>
        <begin position="219"/>
        <end position="283"/>
    </location>
</feature>
<accession>A0A1T5JIQ8</accession>
<keyword evidence="4" id="KW-0808">Transferase</keyword>
<gene>
    <name evidence="13" type="ORF">SAMN04324258_1437</name>
</gene>
<keyword evidence="10" id="KW-1133">Transmembrane helix</keyword>
<reference evidence="13 14" key="1">
    <citation type="submission" date="2017-02" db="EMBL/GenBank/DDBJ databases">
        <authorList>
            <person name="Peterson S.W."/>
        </authorList>
    </citation>
    <scope>NUCLEOTIDE SEQUENCE [LARGE SCALE GENOMIC DNA]</scope>
    <source>
        <strain evidence="13 14">DSM 21481</strain>
    </source>
</reference>
<dbReference type="SUPFAM" id="SSF55874">
    <property type="entry name" value="ATPase domain of HSP90 chaperone/DNA topoisomerase II/histidine kinase"/>
    <property type="match status" value="1"/>
</dbReference>
<name>A0A1T5JIQ8_9MICO</name>
<dbReference type="CDD" id="cd16917">
    <property type="entry name" value="HATPase_UhpB-NarQ-NarX-like"/>
    <property type="match status" value="1"/>
</dbReference>
<dbReference type="Pfam" id="PF02518">
    <property type="entry name" value="HATPase_c"/>
    <property type="match status" value="1"/>
</dbReference>
<dbReference type="GO" id="GO:0046983">
    <property type="term" value="F:protein dimerization activity"/>
    <property type="evidence" value="ECO:0007669"/>
    <property type="project" value="InterPro"/>
</dbReference>
<comment type="catalytic activity">
    <reaction evidence="1">
        <text>ATP + protein L-histidine = ADP + protein N-phospho-L-histidine.</text>
        <dbReference type="EC" id="2.7.13.3"/>
    </reaction>
</comment>
<evidence type="ECO:0000313" key="13">
    <source>
        <dbReference type="EMBL" id="SKC51330.1"/>
    </source>
</evidence>
<dbReference type="InterPro" id="IPR050482">
    <property type="entry name" value="Sensor_HK_TwoCompSys"/>
</dbReference>
<keyword evidence="10" id="KW-0812">Transmembrane</keyword>
<keyword evidence="14" id="KW-1185">Reference proteome</keyword>
<dbReference type="GO" id="GO:0016020">
    <property type="term" value="C:membrane"/>
    <property type="evidence" value="ECO:0007669"/>
    <property type="project" value="InterPro"/>
</dbReference>
<dbReference type="PANTHER" id="PTHR24421:SF10">
    <property type="entry name" value="NITRATE_NITRITE SENSOR PROTEIN NARQ"/>
    <property type="match status" value="1"/>
</dbReference>
<evidence type="ECO:0000256" key="8">
    <source>
        <dbReference type="ARBA" id="ARBA00023012"/>
    </source>
</evidence>
<dbReference type="Gene3D" id="1.20.5.1930">
    <property type="match status" value="1"/>
</dbReference>
<dbReference type="Proteomes" id="UP000189777">
    <property type="component" value="Unassembled WGS sequence"/>
</dbReference>
<dbReference type="AlphaFoldDB" id="A0A1T5JIQ8"/>
<evidence type="ECO:0000256" key="4">
    <source>
        <dbReference type="ARBA" id="ARBA00022679"/>
    </source>
</evidence>
<evidence type="ECO:0000256" key="9">
    <source>
        <dbReference type="SAM" id="MobiDB-lite"/>
    </source>
</evidence>
<organism evidence="13 14">
    <name type="scientific">Krasilnikoviella flava</name>
    <dbReference type="NCBI Taxonomy" id="526729"/>
    <lineage>
        <taxon>Bacteria</taxon>
        <taxon>Bacillati</taxon>
        <taxon>Actinomycetota</taxon>
        <taxon>Actinomycetes</taxon>
        <taxon>Micrococcales</taxon>
        <taxon>Promicromonosporaceae</taxon>
        <taxon>Krasilnikoviella</taxon>
    </lineage>
</organism>
<dbReference type="OrthoDB" id="227596at2"/>
<feature type="transmembrane region" description="Helical" evidence="10">
    <location>
        <begin position="87"/>
        <end position="112"/>
    </location>
</feature>
<keyword evidence="10" id="KW-0472">Membrane</keyword>
<dbReference type="InterPro" id="IPR003594">
    <property type="entry name" value="HATPase_dom"/>
</dbReference>
<keyword evidence="6 13" id="KW-0418">Kinase</keyword>
<sequence>MFARATAAPGLGESVITGRAVVLRWAQTAGTALAVAVSAASSLVAVGFASLAEAPTSAPRPALYLVSALVGLALAGLLVLRRRHPLALCLGASACSVLLPLDASAALLALPWVLATAAVRTCLAAAGATVVATAVALLRDALRDHEAQVLVTVDEQTHVLSPDPTAATYAVVGVGLLGVSVAAGLVRRAQIAADRARDMQQAQAAATAVLRDQVHRQEERRLIAREVHDTVAHHVAAISLQASALEVTSAGDPDAARAAREMRTSAQHAIGELRSLVTTLRSGDTVTGFPGATLDDLRPLLYRMAGDDPLTAATVSVSGGHDAAPTLVRATFRVVQEAVTNARKHAHGESLDVRVEASPDAGVDIVVRNPLPERASGDAAEPAVPGTGSGLLGMRERADAVGGTLSAGREGGEFVVRAHLPWIARAT</sequence>
<keyword evidence="7" id="KW-0067">ATP-binding</keyword>
<evidence type="ECO:0000256" key="7">
    <source>
        <dbReference type="ARBA" id="ARBA00022840"/>
    </source>
</evidence>
<evidence type="ECO:0000256" key="10">
    <source>
        <dbReference type="SAM" id="Phobius"/>
    </source>
</evidence>
<dbReference type="EMBL" id="FUZQ01000002">
    <property type="protein sequence ID" value="SKC51330.1"/>
    <property type="molecule type" value="Genomic_DNA"/>
</dbReference>
<dbReference type="GO" id="GO:0000155">
    <property type="term" value="F:phosphorelay sensor kinase activity"/>
    <property type="evidence" value="ECO:0007669"/>
    <property type="project" value="InterPro"/>
</dbReference>
<evidence type="ECO:0000259" key="11">
    <source>
        <dbReference type="Pfam" id="PF02518"/>
    </source>
</evidence>
<keyword evidence="8" id="KW-0902">Two-component regulatory system</keyword>
<dbReference type="InterPro" id="IPR011712">
    <property type="entry name" value="Sig_transdc_His_kin_sub3_dim/P"/>
</dbReference>
<feature type="domain" description="Histidine kinase/HSP90-like ATPase" evidence="11">
    <location>
        <begin position="332"/>
        <end position="421"/>
    </location>
</feature>
<evidence type="ECO:0000256" key="1">
    <source>
        <dbReference type="ARBA" id="ARBA00000085"/>
    </source>
</evidence>
<dbReference type="Pfam" id="PF07730">
    <property type="entry name" value="HisKA_3"/>
    <property type="match status" value="1"/>
</dbReference>
<evidence type="ECO:0000256" key="6">
    <source>
        <dbReference type="ARBA" id="ARBA00022777"/>
    </source>
</evidence>
<evidence type="ECO:0000256" key="5">
    <source>
        <dbReference type="ARBA" id="ARBA00022741"/>
    </source>
</evidence>